<dbReference type="InterPro" id="IPR011991">
    <property type="entry name" value="ArsR-like_HTH"/>
</dbReference>
<dbReference type="Pfam" id="PF01022">
    <property type="entry name" value="HTH_5"/>
    <property type="match status" value="1"/>
</dbReference>
<evidence type="ECO:0000313" key="6">
    <source>
        <dbReference type="Proteomes" id="UP001595445"/>
    </source>
</evidence>
<dbReference type="PANTHER" id="PTHR43132:SF2">
    <property type="entry name" value="ARSENICAL RESISTANCE OPERON REPRESSOR ARSR-RELATED"/>
    <property type="match status" value="1"/>
</dbReference>
<name>A0ABV7DVE3_9RHOB</name>
<evidence type="ECO:0000256" key="1">
    <source>
        <dbReference type="ARBA" id="ARBA00023015"/>
    </source>
</evidence>
<dbReference type="Proteomes" id="UP001595445">
    <property type="component" value="Unassembled WGS sequence"/>
</dbReference>
<dbReference type="InterPro" id="IPR036390">
    <property type="entry name" value="WH_DNA-bd_sf"/>
</dbReference>
<dbReference type="SMART" id="SM00418">
    <property type="entry name" value="HTH_ARSR"/>
    <property type="match status" value="1"/>
</dbReference>
<keyword evidence="2" id="KW-0238">DNA-binding</keyword>
<evidence type="ECO:0000313" key="5">
    <source>
        <dbReference type="EMBL" id="MFC3087078.1"/>
    </source>
</evidence>
<evidence type="ECO:0000259" key="4">
    <source>
        <dbReference type="PROSITE" id="PS50987"/>
    </source>
</evidence>
<feature type="domain" description="HTH arsR-type" evidence="4">
    <location>
        <begin position="10"/>
        <end position="107"/>
    </location>
</feature>
<organism evidence="5 6">
    <name type="scientific">Tabrizicola soli</name>
    <dbReference type="NCBI Taxonomy" id="2185115"/>
    <lineage>
        <taxon>Bacteria</taxon>
        <taxon>Pseudomonadati</taxon>
        <taxon>Pseudomonadota</taxon>
        <taxon>Alphaproteobacteria</taxon>
        <taxon>Rhodobacterales</taxon>
        <taxon>Paracoccaceae</taxon>
        <taxon>Tabrizicola</taxon>
    </lineage>
</organism>
<dbReference type="CDD" id="cd00090">
    <property type="entry name" value="HTH_ARSR"/>
    <property type="match status" value="1"/>
</dbReference>
<dbReference type="NCBIfam" id="NF033788">
    <property type="entry name" value="HTH_metalloreg"/>
    <property type="match status" value="1"/>
</dbReference>
<evidence type="ECO:0000256" key="2">
    <source>
        <dbReference type="ARBA" id="ARBA00023125"/>
    </source>
</evidence>
<reference evidence="6" key="1">
    <citation type="journal article" date="2019" name="Int. J. Syst. Evol. Microbiol.">
        <title>The Global Catalogue of Microorganisms (GCM) 10K type strain sequencing project: providing services to taxonomists for standard genome sequencing and annotation.</title>
        <authorList>
            <consortium name="The Broad Institute Genomics Platform"/>
            <consortium name="The Broad Institute Genome Sequencing Center for Infectious Disease"/>
            <person name="Wu L."/>
            <person name="Ma J."/>
        </authorList>
    </citation>
    <scope>NUCLEOTIDE SEQUENCE [LARGE SCALE GENOMIC DNA]</scope>
    <source>
        <strain evidence="6">KCTC 62102</strain>
    </source>
</reference>
<dbReference type="SUPFAM" id="SSF46785">
    <property type="entry name" value="Winged helix' DNA-binding domain"/>
    <property type="match status" value="1"/>
</dbReference>
<gene>
    <name evidence="5" type="ORF">ACFOD6_13580</name>
</gene>
<dbReference type="InterPro" id="IPR001845">
    <property type="entry name" value="HTH_ArsR_DNA-bd_dom"/>
</dbReference>
<dbReference type="PRINTS" id="PR00778">
    <property type="entry name" value="HTHARSR"/>
</dbReference>
<keyword evidence="3" id="KW-0804">Transcription</keyword>
<dbReference type="RefSeq" id="WP_242070096.1">
    <property type="nucleotide sequence ID" value="NZ_JAEACP010000006.1"/>
</dbReference>
<dbReference type="EMBL" id="JBHRSM010000023">
    <property type="protein sequence ID" value="MFC3087078.1"/>
    <property type="molecule type" value="Genomic_DNA"/>
</dbReference>
<dbReference type="InterPro" id="IPR036388">
    <property type="entry name" value="WH-like_DNA-bd_sf"/>
</dbReference>
<proteinExistence type="predicted"/>
<protein>
    <submittedName>
        <fullName evidence="5">ArsR/SmtB family transcription factor</fullName>
    </submittedName>
</protein>
<evidence type="ECO:0000256" key="3">
    <source>
        <dbReference type="ARBA" id="ARBA00023163"/>
    </source>
</evidence>
<dbReference type="PROSITE" id="PS50987">
    <property type="entry name" value="HTH_ARSR_2"/>
    <property type="match status" value="1"/>
</dbReference>
<dbReference type="Gene3D" id="1.10.10.10">
    <property type="entry name" value="Winged helix-like DNA-binding domain superfamily/Winged helix DNA-binding domain"/>
    <property type="match status" value="1"/>
</dbReference>
<comment type="caution">
    <text evidence="5">The sequence shown here is derived from an EMBL/GenBank/DDBJ whole genome shotgun (WGS) entry which is preliminary data.</text>
</comment>
<accession>A0ABV7DVE3</accession>
<dbReference type="InterPro" id="IPR051011">
    <property type="entry name" value="Metal_resp_trans_reg"/>
</dbReference>
<dbReference type="PANTHER" id="PTHR43132">
    <property type="entry name" value="ARSENICAL RESISTANCE OPERON REPRESSOR ARSR-RELATED"/>
    <property type="match status" value="1"/>
</dbReference>
<sequence length="113" mass="12305">MAEILEGFGGTAEQASRAVALLKSLSHEGRLQILCLLVDGERNVTQLAEALGASPVSVSQQLMRLRAEGIVNTRREGKSVIYHLAREEAALIVTVLRDAFCKRPHDAAKDRPD</sequence>
<keyword evidence="6" id="KW-1185">Reference proteome</keyword>
<keyword evidence="1" id="KW-0805">Transcription regulation</keyword>